<dbReference type="GeneID" id="25290425"/>
<evidence type="ECO:0000313" key="2">
    <source>
        <dbReference type="Proteomes" id="UP000053617"/>
    </source>
</evidence>
<keyword evidence="2" id="KW-1185">Reference proteome</keyword>
<dbReference type="RefSeq" id="XP_013274836.1">
    <property type="nucleotide sequence ID" value="XM_013419382.1"/>
</dbReference>
<dbReference type="AlphaFoldDB" id="A0A0D2JES2"/>
<gene>
    <name evidence="1" type="ORF">Z518_02354</name>
</gene>
<evidence type="ECO:0000313" key="1">
    <source>
        <dbReference type="EMBL" id="KIX07700.1"/>
    </source>
</evidence>
<organism evidence="1 2">
    <name type="scientific">Rhinocladiella mackenziei CBS 650.93</name>
    <dbReference type="NCBI Taxonomy" id="1442369"/>
    <lineage>
        <taxon>Eukaryota</taxon>
        <taxon>Fungi</taxon>
        <taxon>Dikarya</taxon>
        <taxon>Ascomycota</taxon>
        <taxon>Pezizomycotina</taxon>
        <taxon>Eurotiomycetes</taxon>
        <taxon>Chaetothyriomycetidae</taxon>
        <taxon>Chaetothyriales</taxon>
        <taxon>Herpotrichiellaceae</taxon>
        <taxon>Rhinocladiella</taxon>
    </lineage>
</organism>
<dbReference type="VEuPathDB" id="FungiDB:Z518_02354"/>
<proteinExistence type="predicted"/>
<dbReference type="Proteomes" id="UP000053617">
    <property type="component" value="Unassembled WGS sequence"/>
</dbReference>
<dbReference type="EMBL" id="KN847476">
    <property type="protein sequence ID" value="KIX07700.1"/>
    <property type="molecule type" value="Genomic_DNA"/>
</dbReference>
<reference evidence="1 2" key="1">
    <citation type="submission" date="2015-01" db="EMBL/GenBank/DDBJ databases">
        <title>The Genome Sequence of Rhinocladiella mackenzie CBS 650.93.</title>
        <authorList>
            <consortium name="The Broad Institute Genomics Platform"/>
            <person name="Cuomo C."/>
            <person name="de Hoog S."/>
            <person name="Gorbushina A."/>
            <person name="Stielow B."/>
            <person name="Teixiera M."/>
            <person name="Abouelleil A."/>
            <person name="Chapman S.B."/>
            <person name="Priest M."/>
            <person name="Young S.K."/>
            <person name="Wortman J."/>
            <person name="Nusbaum C."/>
            <person name="Birren B."/>
        </authorList>
    </citation>
    <scope>NUCLEOTIDE SEQUENCE [LARGE SCALE GENOMIC DNA]</scope>
    <source>
        <strain evidence="1 2">CBS 650.93</strain>
    </source>
</reference>
<name>A0A0D2JES2_9EURO</name>
<protein>
    <submittedName>
        <fullName evidence="1">Uncharacterized protein</fullName>
    </submittedName>
</protein>
<dbReference type="OrthoDB" id="189997at2759"/>
<dbReference type="HOGENOM" id="CLU_2723558_0_0_1"/>
<accession>A0A0D2JES2</accession>
<sequence>MNLSVNRINSNPPEEHDEVSDLASKVGMLGLNAARAEPHYLGSSSAFAFSRVISSSLLRGLPTKLNGTFGLN</sequence>